<comment type="caution">
    <text evidence="2">The sequence shown here is derived from an EMBL/GenBank/DDBJ whole genome shotgun (WGS) entry which is preliminary data.</text>
</comment>
<gene>
    <name evidence="2" type="ORF">DDE83_009100</name>
</gene>
<proteinExistence type="predicted"/>
<organism evidence="2 3">
    <name type="scientific">Stemphylium lycopersici</name>
    <name type="common">Tomato gray leaf spot disease fungus</name>
    <name type="synonym">Thyrospora lycopersici</name>
    <dbReference type="NCBI Taxonomy" id="183478"/>
    <lineage>
        <taxon>Eukaryota</taxon>
        <taxon>Fungi</taxon>
        <taxon>Dikarya</taxon>
        <taxon>Ascomycota</taxon>
        <taxon>Pezizomycotina</taxon>
        <taxon>Dothideomycetes</taxon>
        <taxon>Pleosporomycetidae</taxon>
        <taxon>Pleosporales</taxon>
        <taxon>Pleosporineae</taxon>
        <taxon>Pleosporaceae</taxon>
        <taxon>Stemphylium</taxon>
    </lineage>
</organism>
<name>A0A364MRD0_STELY</name>
<feature type="region of interest" description="Disordered" evidence="1">
    <location>
        <begin position="108"/>
        <end position="135"/>
    </location>
</feature>
<reference evidence="3" key="1">
    <citation type="submission" date="2018-05" db="EMBL/GenBank/DDBJ databases">
        <title>Draft genome sequence of Stemphylium lycopersici strain CIDEFI 213.</title>
        <authorList>
            <person name="Medina R."/>
            <person name="Franco M.E.E."/>
            <person name="Lucentini C.G."/>
            <person name="Saparrat M.C.N."/>
            <person name="Balatti P.A."/>
        </authorList>
    </citation>
    <scope>NUCLEOTIDE SEQUENCE [LARGE SCALE GENOMIC DNA]</scope>
    <source>
        <strain evidence="3">CIDEFI 213</strain>
    </source>
</reference>
<accession>A0A364MRD0</accession>
<keyword evidence="3" id="KW-1185">Reference proteome</keyword>
<sequence length="135" mass="15523">MPKSQRRVRFCQIHIYASETMLEEKTVHRVSSHDVVLIRYSYLLLPLSLSTQRPPYERTRNTDRERFLLSGQVNPTGLSQLVAAKFVVRTQPCTTTLGNQKDTFDAVERQPSPYNPTFVDMTQNPRGLEKTVSPI</sequence>
<evidence type="ECO:0000256" key="1">
    <source>
        <dbReference type="SAM" id="MobiDB-lite"/>
    </source>
</evidence>
<dbReference type="AlphaFoldDB" id="A0A364MRD0"/>
<protein>
    <submittedName>
        <fullName evidence="2">Uncharacterized protein</fullName>
    </submittedName>
</protein>
<dbReference type="Proteomes" id="UP000249619">
    <property type="component" value="Unassembled WGS sequence"/>
</dbReference>
<evidence type="ECO:0000313" key="2">
    <source>
        <dbReference type="EMBL" id="RAR00489.1"/>
    </source>
</evidence>
<dbReference type="EMBL" id="QGDH01000369">
    <property type="protein sequence ID" value="RAR00489.1"/>
    <property type="molecule type" value="Genomic_DNA"/>
</dbReference>
<evidence type="ECO:0000313" key="3">
    <source>
        <dbReference type="Proteomes" id="UP000249619"/>
    </source>
</evidence>